<dbReference type="InterPro" id="IPR004839">
    <property type="entry name" value="Aminotransferase_I/II_large"/>
</dbReference>
<evidence type="ECO:0000256" key="5">
    <source>
        <dbReference type="ARBA" id="ARBA00022898"/>
    </source>
</evidence>
<dbReference type="SUPFAM" id="SSF53383">
    <property type="entry name" value="PLP-dependent transferases"/>
    <property type="match status" value="1"/>
</dbReference>
<evidence type="ECO:0000313" key="7">
    <source>
        <dbReference type="EMBL" id="KJA16421.1"/>
    </source>
</evidence>
<organism evidence="7 8">
    <name type="scientific">Hypholoma sublateritium (strain FD-334 SS-4)</name>
    <dbReference type="NCBI Taxonomy" id="945553"/>
    <lineage>
        <taxon>Eukaryota</taxon>
        <taxon>Fungi</taxon>
        <taxon>Dikarya</taxon>
        <taxon>Basidiomycota</taxon>
        <taxon>Agaricomycotina</taxon>
        <taxon>Agaricomycetes</taxon>
        <taxon>Agaricomycetidae</taxon>
        <taxon>Agaricales</taxon>
        <taxon>Agaricineae</taxon>
        <taxon>Strophariaceae</taxon>
        <taxon>Hypholoma</taxon>
    </lineage>
</organism>
<evidence type="ECO:0000256" key="3">
    <source>
        <dbReference type="ARBA" id="ARBA00022576"/>
    </source>
</evidence>
<comment type="similarity">
    <text evidence="2">Belongs to the class-I pyridoxal-phosphate-dependent aminotransferase family.</text>
</comment>
<dbReference type="InterPro" id="IPR015421">
    <property type="entry name" value="PyrdxlP-dep_Trfase_major"/>
</dbReference>
<evidence type="ECO:0000256" key="1">
    <source>
        <dbReference type="ARBA" id="ARBA00001933"/>
    </source>
</evidence>
<keyword evidence="3" id="KW-0032">Aminotransferase</keyword>
<dbReference type="OMA" id="TQGYPPL"/>
<keyword evidence="5" id="KW-0663">Pyridoxal phosphate</keyword>
<feature type="domain" description="Aminotransferase class I/classII large" evidence="6">
    <location>
        <begin position="77"/>
        <end position="156"/>
    </location>
</feature>
<dbReference type="InterPro" id="IPR050859">
    <property type="entry name" value="Class-I_PLP-dep_aminotransf"/>
</dbReference>
<keyword evidence="8" id="KW-1185">Reference proteome</keyword>
<dbReference type="Gene3D" id="3.90.1150.10">
    <property type="entry name" value="Aspartate Aminotransferase, domain 1"/>
    <property type="match status" value="1"/>
</dbReference>
<comment type="cofactor">
    <cofactor evidence="1">
        <name>pyridoxal 5'-phosphate</name>
        <dbReference type="ChEBI" id="CHEBI:597326"/>
    </cofactor>
</comment>
<dbReference type="GO" id="GO:0008483">
    <property type="term" value="F:transaminase activity"/>
    <property type="evidence" value="ECO:0007669"/>
    <property type="project" value="UniProtKB-KW"/>
</dbReference>
<dbReference type="Gene3D" id="3.40.640.10">
    <property type="entry name" value="Type I PLP-dependent aspartate aminotransferase-like (Major domain)"/>
    <property type="match status" value="2"/>
</dbReference>
<dbReference type="AlphaFoldDB" id="A0A0D2NIH2"/>
<dbReference type="STRING" id="945553.A0A0D2NIH2"/>
<dbReference type="GO" id="GO:1901605">
    <property type="term" value="P:alpha-amino acid metabolic process"/>
    <property type="evidence" value="ECO:0007669"/>
    <property type="project" value="TreeGrafter"/>
</dbReference>
<dbReference type="InterPro" id="IPR015422">
    <property type="entry name" value="PyrdxlP-dep_Trfase_small"/>
</dbReference>
<evidence type="ECO:0000259" key="6">
    <source>
        <dbReference type="Pfam" id="PF00155"/>
    </source>
</evidence>
<dbReference type="CDD" id="cd00609">
    <property type="entry name" value="AAT_like"/>
    <property type="match status" value="1"/>
</dbReference>
<proteinExistence type="inferred from homology"/>
<dbReference type="PANTHER" id="PTHR42790:SF19">
    <property type="entry name" value="KYNURENINE_ALPHA-AMINOADIPATE AMINOTRANSFERASE, MITOCHONDRIAL"/>
    <property type="match status" value="1"/>
</dbReference>
<evidence type="ECO:0000256" key="2">
    <source>
        <dbReference type="ARBA" id="ARBA00007441"/>
    </source>
</evidence>
<dbReference type="EMBL" id="KN817621">
    <property type="protein sequence ID" value="KJA16421.1"/>
    <property type="molecule type" value="Genomic_DNA"/>
</dbReference>
<sequence length="376" mass="40329">MQAKVLPKEFYTAFLSDVAKNRQPSAIRGLFPLEKVPGVISLLAGKPNAATFPFTALSFTARAPRAGGAETTLTLDAKALSDALQYGDTAGQSELLDWLYALQARNHGRTRTADWRLSVGAGSQDLIYKAVAALVNPGDSVLVESPVYAGVLPMFHTLHCNQVDDPYFYLYYGAAPRYPSYFALELEEPEVGRVLRFDSLSKILSAGIRIGFASGPEPLLAAIDQHTATSNLQTSSLTQAIVTKLLVAWGHDGFMAHTEGVAAFYKAKRDVFAAAMDTHLAGLAEWAVPEAGMFFWFKLLAGPDSRALIETRAFAHGVLALPGTVFLPNGRATPYVRASFSLAPPEDVDAALARLRTAILAARAEEVEAAAAAAKE</sequence>
<protein>
    <recommendedName>
        <fullName evidence="6">Aminotransferase class I/classII large domain-containing protein</fullName>
    </recommendedName>
</protein>
<dbReference type="Pfam" id="PF00155">
    <property type="entry name" value="Aminotran_1_2"/>
    <property type="match status" value="2"/>
</dbReference>
<dbReference type="FunFam" id="3.90.1150.10:FF:000166">
    <property type="entry name" value="Kynurenine/alpha-aminoadipate aminotransferase, mitochondrial"/>
    <property type="match status" value="1"/>
</dbReference>
<reference evidence="8" key="1">
    <citation type="submission" date="2014-04" db="EMBL/GenBank/DDBJ databases">
        <title>Evolutionary Origins and Diversification of the Mycorrhizal Mutualists.</title>
        <authorList>
            <consortium name="DOE Joint Genome Institute"/>
            <consortium name="Mycorrhizal Genomics Consortium"/>
            <person name="Kohler A."/>
            <person name="Kuo A."/>
            <person name="Nagy L.G."/>
            <person name="Floudas D."/>
            <person name="Copeland A."/>
            <person name="Barry K.W."/>
            <person name="Cichocki N."/>
            <person name="Veneault-Fourrey C."/>
            <person name="LaButti K."/>
            <person name="Lindquist E.A."/>
            <person name="Lipzen A."/>
            <person name="Lundell T."/>
            <person name="Morin E."/>
            <person name="Murat C."/>
            <person name="Riley R."/>
            <person name="Ohm R."/>
            <person name="Sun H."/>
            <person name="Tunlid A."/>
            <person name="Henrissat B."/>
            <person name="Grigoriev I.V."/>
            <person name="Hibbett D.S."/>
            <person name="Martin F."/>
        </authorList>
    </citation>
    <scope>NUCLEOTIDE SEQUENCE [LARGE SCALE GENOMIC DNA]</scope>
    <source>
        <strain evidence="8">FD-334 SS-4</strain>
    </source>
</reference>
<dbReference type="InterPro" id="IPR015424">
    <property type="entry name" value="PyrdxlP-dep_Trfase"/>
</dbReference>
<dbReference type="PANTHER" id="PTHR42790">
    <property type="entry name" value="AMINOTRANSFERASE"/>
    <property type="match status" value="1"/>
</dbReference>
<accession>A0A0D2NIH2</accession>
<evidence type="ECO:0000313" key="8">
    <source>
        <dbReference type="Proteomes" id="UP000054270"/>
    </source>
</evidence>
<dbReference type="Proteomes" id="UP000054270">
    <property type="component" value="Unassembled WGS sequence"/>
</dbReference>
<gene>
    <name evidence="7" type="ORF">HYPSUDRAFT_193147</name>
</gene>
<name>A0A0D2NIH2_HYPSF</name>
<dbReference type="OrthoDB" id="691673at2759"/>
<evidence type="ECO:0000256" key="4">
    <source>
        <dbReference type="ARBA" id="ARBA00022679"/>
    </source>
</evidence>
<keyword evidence="4" id="KW-0808">Transferase</keyword>
<dbReference type="GO" id="GO:0030170">
    <property type="term" value="F:pyridoxal phosphate binding"/>
    <property type="evidence" value="ECO:0007669"/>
    <property type="project" value="InterPro"/>
</dbReference>
<feature type="domain" description="Aminotransferase class I/classII large" evidence="6">
    <location>
        <begin position="164"/>
        <end position="355"/>
    </location>
</feature>